<accession>A0A8H8CPT6</accession>
<proteinExistence type="predicted"/>
<gene>
    <name evidence="2" type="ORF">JR316_002718</name>
</gene>
<feature type="region of interest" description="Disordered" evidence="1">
    <location>
        <begin position="1"/>
        <end position="54"/>
    </location>
</feature>
<dbReference type="OrthoDB" id="10666740at2759"/>
<comment type="caution">
    <text evidence="2">The sequence shown here is derived from an EMBL/GenBank/DDBJ whole genome shotgun (WGS) entry which is preliminary data.</text>
</comment>
<name>A0A8H8CPT6_PSICU</name>
<reference evidence="2" key="1">
    <citation type="submission" date="2021-02" db="EMBL/GenBank/DDBJ databases">
        <title>Psilocybe cubensis genome.</title>
        <authorList>
            <person name="Mckernan K.J."/>
            <person name="Crawford S."/>
            <person name="Trippe A."/>
            <person name="Kane L.T."/>
            <person name="Mclaughlin S."/>
        </authorList>
    </citation>
    <scope>NUCLEOTIDE SEQUENCE [LARGE SCALE GENOMIC DNA]</scope>
    <source>
        <strain evidence="2">MGC-MH-2018</strain>
    </source>
</reference>
<organism evidence="2">
    <name type="scientific">Psilocybe cubensis</name>
    <name type="common">Psychedelic mushroom</name>
    <name type="synonym">Stropharia cubensis</name>
    <dbReference type="NCBI Taxonomy" id="181762"/>
    <lineage>
        <taxon>Eukaryota</taxon>
        <taxon>Fungi</taxon>
        <taxon>Dikarya</taxon>
        <taxon>Basidiomycota</taxon>
        <taxon>Agaricomycotina</taxon>
        <taxon>Agaricomycetes</taxon>
        <taxon>Agaricomycetidae</taxon>
        <taxon>Agaricales</taxon>
        <taxon>Agaricineae</taxon>
        <taxon>Strophariaceae</taxon>
        <taxon>Psilocybe</taxon>
    </lineage>
</organism>
<sequence>MADHLKPSPTDSADDSEAVDFTDSACNRHPESAIVQPCIESSGENPVFGSKDAKSLEPSKYESIQDIVSSASTTDTKEMPCAVKEVLISDEEEAREIVHFATWLMEEQKARMSLPNLNDAVALFRKILDGCRSTHPSDTKALKDLPSALNLRFMHTNQLSDLVEGFKLRFEGLPSMINQMSAQNVDNLADQGEVSTTSELGASELAHASLDDFNKSVSLSALESIIVLLRLALQHLVFPDATRTQALSILVNGLCARRHYYGTDTMVDDLNEEIASLKDAIQSSTDWKQNDRLALRTATLLLERYSISADVSDVRSALGYLRDYSNYSAQKLQSAIELLKAFSNTQSIGDLNTAIQFFHEGISDVPQGSEHYDTVISHLANAHVTMVWNQGELYSFSLPNPPPV</sequence>
<dbReference type="AlphaFoldDB" id="A0A8H8CPT6"/>
<evidence type="ECO:0000256" key="1">
    <source>
        <dbReference type="SAM" id="MobiDB-lite"/>
    </source>
</evidence>
<protein>
    <submittedName>
        <fullName evidence="2">Uncharacterized protein</fullName>
    </submittedName>
</protein>
<evidence type="ECO:0000313" key="2">
    <source>
        <dbReference type="EMBL" id="KAG5173208.1"/>
    </source>
</evidence>
<dbReference type="EMBL" id="JAFIQS010000002">
    <property type="protein sequence ID" value="KAG5173208.1"/>
    <property type="molecule type" value="Genomic_DNA"/>
</dbReference>